<organism evidence="3 4">
    <name type="scientific">Atlanticothrix silvestris CENA357</name>
    <dbReference type="NCBI Taxonomy" id="1725252"/>
    <lineage>
        <taxon>Bacteria</taxon>
        <taxon>Bacillati</taxon>
        <taxon>Cyanobacteriota</taxon>
        <taxon>Cyanophyceae</taxon>
        <taxon>Nostocales</taxon>
        <taxon>Nodulariaceae</taxon>
        <taxon>Atlanticothrix</taxon>
        <taxon>Atlanticothrix silvestris</taxon>
    </lineage>
</organism>
<dbReference type="RefSeq" id="WP_214438826.1">
    <property type="nucleotide sequence ID" value="NZ_JAECZB010000015.1"/>
</dbReference>
<keyword evidence="4" id="KW-1185">Reference proteome</keyword>
<name>A0A8J7HGL8_9CYAN</name>
<evidence type="ECO:0000256" key="2">
    <source>
        <dbReference type="ARBA" id="ARBA00022803"/>
    </source>
</evidence>
<keyword evidence="1" id="KW-0677">Repeat</keyword>
<dbReference type="InterPro" id="IPR011990">
    <property type="entry name" value="TPR-like_helical_dom_sf"/>
</dbReference>
<dbReference type="InterPro" id="IPR050498">
    <property type="entry name" value="Ycf3"/>
</dbReference>
<dbReference type="SUPFAM" id="SSF48439">
    <property type="entry name" value="Protein prenylyltransferase"/>
    <property type="match status" value="1"/>
</dbReference>
<gene>
    <name evidence="3" type="ORF">I8751_09020</name>
</gene>
<protein>
    <recommendedName>
        <fullName evidence="5">Tetratricopeptide repeat protein</fullName>
    </recommendedName>
</protein>
<evidence type="ECO:0000313" key="3">
    <source>
        <dbReference type="EMBL" id="MBH8552514.1"/>
    </source>
</evidence>
<sequence>MGRKEAIAKAREGENFRLLARYNQDEFIKDNIDSLLERAGRYFEEAIKEDDNYAWAWSHWGATLSYRGGTLKRLNDQKFEYYQQADEKFDQALQRNPNYAWALAHRGENNTWWAIAERPRNDQQKVKILLSNAKTYLDKAIDIDPSYTWAFARRGSVYRFLGHLKGEDNTPEQPNYDEAIKDFSRAIELNSKYAWAIAFRAAIHRQKARALEINGNQASALEQWKLTYLDLEKSLKTYLNVFKRPVVLDIGEVFLPPSASFLAANLNQPTLAANLNLSPSERYAKLAHRVYEEGYEKINPEEINQVLTAIAQEWASVD</sequence>
<proteinExistence type="predicted"/>
<evidence type="ECO:0000313" key="4">
    <source>
        <dbReference type="Proteomes" id="UP000599391"/>
    </source>
</evidence>
<evidence type="ECO:0000256" key="1">
    <source>
        <dbReference type="ARBA" id="ARBA00022737"/>
    </source>
</evidence>
<keyword evidence="2" id="KW-0802">TPR repeat</keyword>
<dbReference type="PANTHER" id="PTHR44858:SF1">
    <property type="entry name" value="UDP-N-ACETYLGLUCOSAMINE--PEPTIDE N-ACETYLGLUCOSAMINYLTRANSFERASE SPINDLY-RELATED"/>
    <property type="match status" value="1"/>
</dbReference>
<dbReference type="EMBL" id="JAECZB010000015">
    <property type="protein sequence ID" value="MBH8552514.1"/>
    <property type="molecule type" value="Genomic_DNA"/>
</dbReference>
<reference evidence="3 4" key="1">
    <citation type="journal article" date="2021" name="Int. J. Syst. Evol. Microbiol.">
        <title>Amazonocrinis nigriterrae gen. nov., sp. nov., Atlanticothrix silvestris gen. nov., sp. nov. and Dendronalium phyllosphericum gen. nov., sp. nov., nostocacean cyanobacteria from Brazilian environments.</title>
        <authorList>
            <person name="Alvarenga D.O."/>
            <person name="Andreote A.P.D."/>
            <person name="Branco L.H.Z."/>
            <person name="Delbaje E."/>
            <person name="Cruz R.B."/>
            <person name="Varani A.M."/>
            <person name="Fiore M.F."/>
        </authorList>
    </citation>
    <scope>NUCLEOTIDE SEQUENCE [LARGE SCALE GENOMIC DNA]</scope>
    <source>
        <strain evidence="3 4">CENA357</strain>
    </source>
</reference>
<accession>A0A8J7HGL8</accession>
<evidence type="ECO:0008006" key="5">
    <source>
        <dbReference type="Google" id="ProtNLM"/>
    </source>
</evidence>
<comment type="caution">
    <text evidence="3">The sequence shown here is derived from an EMBL/GenBank/DDBJ whole genome shotgun (WGS) entry which is preliminary data.</text>
</comment>
<dbReference type="PANTHER" id="PTHR44858">
    <property type="entry name" value="TETRATRICOPEPTIDE REPEAT PROTEIN 6"/>
    <property type="match status" value="1"/>
</dbReference>
<dbReference type="AlphaFoldDB" id="A0A8J7HGL8"/>
<dbReference type="Proteomes" id="UP000599391">
    <property type="component" value="Unassembled WGS sequence"/>
</dbReference>
<dbReference type="Gene3D" id="1.25.40.10">
    <property type="entry name" value="Tetratricopeptide repeat domain"/>
    <property type="match status" value="2"/>
</dbReference>